<evidence type="ECO:0008006" key="4">
    <source>
        <dbReference type="Google" id="ProtNLM"/>
    </source>
</evidence>
<keyword evidence="3" id="KW-1185">Reference proteome</keyword>
<proteinExistence type="predicted"/>
<keyword evidence="1" id="KW-1133">Transmembrane helix</keyword>
<evidence type="ECO:0000256" key="1">
    <source>
        <dbReference type="SAM" id="Phobius"/>
    </source>
</evidence>
<keyword evidence="1" id="KW-0812">Transmembrane</keyword>
<feature type="transmembrane region" description="Helical" evidence="1">
    <location>
        <begin position="7"/>
        <end position="23"/>
    </location>
</feature>
<dbReference type="EMBL" id="BONP01000003">
    <property type="protein sequence ID" value="GIG38901.1"/>
    <property type="molecule type" value="Genomic_DNA"/>
</dbReference>
<dbReference type="InterPro" id="IPR025323">
    <property type="entry name" value="DUF4229"/>
</dbReference>
<evidence type="ECO:0000313" key="2">
    <source>
        <dbReference type="EMBL" id="GIG38901.1"/>
    </source>
</evidence>
<protein>
    <recommendedName>
        <fullName evidence="4">DUF4229 domain-containing protein</fullName>
    </recommendedName>
</protein>
<comment type="caution">
    <text evidence="2">The sequence shown here is derived from an EMBL/GenBank/DDBJ whole genome shotgun (WGS) entry which is preliminary data.</text>
</comment>
<dbReference type="Proteomes" id="UP000614741">
    <property type="component" value="Unassembled WGS sequence"/>
</dbReference>
<dbReference type="RefSeq" id="WP_203671139.1">
    <property type="nucleotide sequence ID" value="NZ_BONP01000003.1"/>
</dbReference>
<organism evidence="2 3">
    <name type="scientific">Cellulomonas phragmiteti</name>
    <dbReference type="NCBI Taxonomy" id="478780"/>
    <lineage>
        <taxon>Bacteria</taxon>
        <taxon>Bacillati</taxon>
        <taxon>Actinomycetota</taxon>
        <taxon>Actinomycetes</taxon>
        <taxon>Micrococcales</taxon>
        <taxon>Cellulomonadaceae</taxon>
        <taxon>Cellulomonas</taxon>
    </lineage>
</organism>
<gene>
    <name evidence="2" type="ORF">Cph01nite_06630</name>
</gene>
<dbReference type="Pfam" id="PF14012">
    <property type="entry name" value="DUF4229"/>
    <property type="match status" value="1"/>
</dbReference>
<reference evidence="2 3" key="1">
    <citation type="submission" date="2021-01" db="EMBL/GenBank/DDBJ databases">
        <title>Whole genome shotgun sequence of Cellulomonas phragmiteti NBRC 110785.</title>
        <authorList>
            <person name="Komaki H."/>
            <person name="Tamura T."/>
        </authorList>
    </citation>
    <scope>NUCLEOTIDE SEQUENCE [LARGE SCALE GENOMIC DNA]</scope>
    <source>
        <strain evidence="2 3">NBRC 110785</strain>
    </source>
</reference>
<feature type="transmembrane region" description="Helical" evidence="1">
    <location>
        <begin position="29"/>
        <end position="47"/>
    </location>
</feature>
<sequence>MPVVVYSLLRAALFLAATGLLWWAGMRSWLAPVLAAVIAWGLSYVLLARQRDAAALHLAQRAAQRRARGGLGARAHEDAAAEDAEIQDAEIQDAEIQDAEPGVDR</sequence>
<name>A0ABQ4DIZ8_9CELL</name>
<accession>A0ABQ4DIZ8</accession>
<evidence type="ECO:0000313" key="3">
    <source>
        <dbReference type="Proteomes" id="UP000614741"/>
    </source>
</evidence>
<keyword evidence="1" id="KW-0472">Membrane</keyword>